<dbReference type="HOGENOM" id="CLU_2316928_0_0_9"/>
<dbReference type="EMBL" id="AYKQ01000016">
    <property type="protein sequence ID" value="EWH31388.1"/>
    <property type="molecule type" value="Genomic_DNA"/>
</dbReference>
<keyword evidence="1" id="KW-0812">Transmembrane</keyword>
<accession>W7S404</accession>
<feature type="transmembrane region" description="Helical" evidence="1">
    <location>
        <begin position="69"/>
        <end position="88"/>
    </location>
</feature>
<dbReference type="Proteomes" id="UP000023555">
    <property type="component" value="Unassembled WGS sequence"/>
</dbReference>
<evidence type="ECO:0000313" key="2">
    <source>
        <dbReference type="EMBL" id="EWH31388.1"/>
    </source>
</evidence>
<keyword evidence="1" id="KW-0472">Membrane</keyword>
<protein>
    <submittedName>
        <fullName evidence="2">Uncharacterized protein</fullName>
    </submittedName>
</protein>
<sequence length="99" mass="11585">MRRIYVISHIYTSFIVLAYVVKKAWCIKIRRGLNHIKQTKKLKFNPLTFLKVKSNINVNVSENSVPDAISLQICSAGFFLLLILSKYIRFMYIGKKEIF</sequence>
<dbReference type="EMBL" id="AYKQ01000014">
    <property type="protein sequence ID" value="EWH31652.1"/>
    <property type="molecule type" value="Genomic_DNA"/>
</dbReference>
<evidence type="ECO:0000313" key="4">
    <source>
        <dbReference type="Proteomes" id="UP000023555"/>
    </source>
</evidence>
<comment type="caution">
    <text evidence="2">The sequence shown here is derived from an EMBL/GenBank/DDBJ whole genome shotgun (WGS) entry which is preliminary data.</text>
</comment>
<name>W7S404_LYSSH</name>
<organism evidence="2 4">
    <name type="scientific">Lysinibacillus sphaericus CBAM5</name>
    <dbReference type="NCBI Taxonomy" id="1400869"/>
    <lineage>
        <taxon>Bacteria</taxon>
        <taxon>Bacillati</taxon>
        <taxon>Bacillota</taxon>
        <taxon>Bacilli</taxon>
        <taxon>Bacillales</taxon>
        <taxon>Bacillaceae</taxon>
        <taxon>Lysinibacillus</taxon>
    </lineage>
</organism>
<evidence type="ECO:0000313" key="3">
    <source>
        <dbReference type="EMBL" id="EWH31652.1"/>
    </source>
</evidence>
<gene>
    <name evidence="3" type="ORF">P799_18780</name>
    <name evidence="2" type="ORF">P799_19685</name>
</gene>
<reference evidence="2 4" key="1">
    <citation type="journal article" date="2015" name="Stand. Genomic Sci.">
        <title>Genome sequence and description of the mosquitocidal and heavy metal tolerant strain Lysinibacillus sphaericus CBAM5.</title>
        <authorList>
            <person name="Pena-Montenegro T.D."/>
            <person name="Lozano L."/>
            <person name="Dussan J."/>
        </authorList>
    </citation>
    <scope>NUCLEOTIDE SEQUENCE [LARGE SCALE GENOMIC DNA]</scope>
    <source>
        <strain evidence="2">CBAM5</strain>
    </source>
</reference>
<dbReference type="AlphaFoldDB" id="W7S404"/>
<proteinExistence type="predicted"/>
<evidence type="ECO:0000256" key="1">
    <source>
        <dbReference type="SAM" id="Phobius"/>
    </source>
</evidence>
<keyword evidence="1" id="KW-1133">Transmembrane helix</keyword>